<feature type="transmembrane region" description="Helical" evidence="7">
    <location>
        <begin position="62"/>
        <end position="86"/>
    </location>
</feature>
<dbReference type="GO" id="GO:0005886">
    <property type="term" value="C:plasma membrane"/>
    <property type="evidence" value="ECO:0007669"/>
    <property type="project" value="UniProtKB-SubCell"/>
</dbReference>
<evidence type="ECO:0000256" key="2">
    <source>
        <dbReference type="ARBA" id="ARBA00006364"/>
    </source>
</evidence>
<evidence type="ECO:0000256" key="7">
    <source>
        <dbReference type="RuleBase" id="RU368041"/>
    </source>
</evidence>
<protein>
    <recommendedName>
        <fullName evidence="7">Sodium/potassium-transporting ATPase subunit beta-1-interacting protein</fullName>
        <shortName evidence="7">Na(+)/K(+)-transporting ATPase subunit beta-1-interacting protein</shortName>
    </recommendedName>
</protein>
<evidence type="ECO:0000256" key="5">
    <source>
        <dbReference type="ARBA" id="ARBA00022989"/>
    </source>
</evidence>
<dbReference type="InterPro" id="IPR008516">
    <property type="entry name" value="Na/K-Atpase_Interacting"/>
</dbReference>
<dbReference type="PANTHER" id="PTHR13084:SF6">
    <property type="entry name" value="SODIUM_POTASSIUM-TRANSPORTING ATPASE SUBUNIT BETA-1-INTERACTING PROTEIN"/>
    <property type="match status" value="1"/>
</dbReference>
<comment type="subcellular location">
    <subcellularLocation>
        <location evidence="1 7">Cell membrane</location>
        <topology evidence="1 7">Multi-pass membrane protein</topology>
    </subcellularLocation>
</comment>
<feature type="transmembrane region" description="Helical" evidence="7">
    <location>
        <begin position="151"/>
        <end position="173"/>
    </location>
</feature>
<gene>
    <name evidence="9" type="ORF">g.33954</name>
</gene>
<proteinExistence type="inferred from homology"/>
<evidence type="ECO:0000313" key="9">
    <source>
        <dbReference type="EMBL" id="JAT23664.1"/>
    </source>
</evidence>
<keyword evidence="4 7" id="KW-0812">Transmembrane</keyword>
<dbReference type="PANTHER" id="PTHR13084">
    <property type="entry name" value="T-CELL LYMPHOMA BREAKPOINT-ASSOCIATED TARGET 1-RELATED"/>
    <property type="match status" value="1"/>
</dbReference>
<sequence length="377" mass="42828">MGICSLRTFCLTNCVLQLILTTLRQIFDFLGYMWGPILANFFQIIFVIFGFFGVYQYRPRYAIAYSVWCVFWCCWNVFVACFYLNVFGLDKESDVLNLGTGSISWWEVNGPGCKPQYLANLSSLEVPWRPMRPDSVSDCLLQYHHLETAQALLHVLLATIGLVSSIIISWSLMDEDDTSPSGKKKKVDGLPPLYSIEYSLRQTINNGDDLSAHELPEEDPESRLSSPRPMTPRRVKRRSVNSRGLPLQRTSAPMSQYYSSQRHSNHARSSTRSSQRRNRVSHQNPVTRLIDQQQSQGRPKDGNSSRLVGHTNPMYQQSSTHSLDQESERPSSARSVYSNYHGTRAFSYTGSHPPSTFLSRGPPAYNLHSPNKTETVI</sequence>
<comment type="similarity">
    <text evidence="2 7">Belongs to the NKAIN family.</text>
</comment>
<evidence type="ECO:0000256" key="3">
    <source>
        <dbReference type="ARBA" id="ARBA00022475"/>
    </source>
</evidence>
<keyword evidence="6 7" id="KW-0472">Membrane</keyword>
<evidence type="ECO:0000256" key="8">
    <source>
        <dbReference type="SAM" id="MobiDB-lite"/>
    </source>
</evidence>
<name>A0A1B6LJ88_9HEMI</name>
<feature type="compositionally biased region" description="Basic residues" evidence="8">
    <location>
        <begin position="231"/>
        <end position="240"/>
    </location>
</feature>
<accession>A0A1B6LJ88</accession>
<dbReference type="AlphaFoldDB" id="A0A1B6LJ88"/>
<dbReference type="EMBL" id="GEBQ01016313">
    <property type="protein sequence ID" value="JAT23664.1"/>
    <property type="molecule type" value="Transcribed_RNA"/>
</dbReference>
<feature type="region of interest" description="Disordered" evidence="8">
    <location>
        <begin position="207"/>
        <end position="334"/>
    </location>
</feature>
<feature type="transmembrane region" description="Helical" evidence="7">
    <location>
        <begin position="34"/>
        <end position="55"/>
    </location>
</feature>
<feature type="compositionally biased region" description="Polar residues" evidence="8">
    <location>
        <begin position="248"/>
        <end position="262"/>
    </location>
</feature>
<organism evidence="9">
    <name type="scientific">Graphocephala atropunctata</name>
    <dbReference type="NCBI Taxonomy" id="36148"/>
    <lineage>
        <taxon>Eukaryota</taxon>
        <taxon>Metazoa</taxon>
        <taxon>Ecdysozoa</taxon>
        <taxon>Arthropoda</taxon>
        <taxon>Hexapoda</taxon>
        <taxon>Insecta</taxon>
        <taxon>Pterygota</taxon>
        <taxon>Neoptera</taxon>
        <taxon>Paraneoptera</taxon>
        <taxon>Hemiptera</taxon>
        <taxon>Auchenorrhyncha</taxon>
        <taxon>Membracoidea</taxon>
        <taxon>Cicadellidae</taxon>
        <taxon>Cicadellinae</taxon>
        <taxon>Cicadellini</taxon>
        <taxon>Graphocephala</taxon>
    </lineage>
</organism>
<reference evidence="9" key="1">
    <citation type="submission" date="2015-11" db="EMBL/GenBank/DDBJ databases">
        <title>De novo transcriptome assembly of four potential Pierce s Disease insect vectors from Arizona vineyards.</title>
        <authorList>
            <person name="Tassone E.E."/>
        </authorList>
    </citation>
    <scope>NUCLEOTIDE SEQUENCE</scope>
</reference>
<dbReference type="GO" id="GO:0002028">
    <property type="term" value="P:regulation of sodium ion transport"/>
    <property type="evidence" value="ECO:0007669"/>
    <property type="project" value="UniProtKB-UniRule"/>
</dbReference>
<keyword evidence="5 7" id="KW-1133">Transmembrane helix</keyword>
<evidence type="ECO:0000256" key="1">
    <source>
        <dbReference type="ARBA" id="ARBA00004651"/>
    </source>
</evidence>
<evidence type="ECO:0000256" key="4">
    <source>
        <dbReference type="ARBA" id="ARBA00022692"/>
    </source>
</evidence>
<feature type="compositionally biased region" description="Polar residues" evidence="8">
    <location>
        <begin position="313"/>
        <end position="322"/>
    </location>
</feature>
<feature type="compositionally biased region" description="Polar residues" evidence="8">
    <location>
        <begin position="282"/>
        <end position="297"/>
    </location>
</feature>
<evidence type="ECO:0000256" key="6">
    <source>
        <dbReference type="ARBA" id="ARBA00023136"/>
    </source>
</evidence>
<keyword evidence="3 7" id="KW-1003">Cell membrane</keyword>
<dbReference type="Pfam" id="PF05640">
    <property type="entry name" value="NKAIN"/>
    <property type="match status" value="1"/>
</dbReference>